<protein>
    <submittedName>
        <fullName evidence="1">Uncharacterized protein TCIL3000_11_13980</fullName>
    </submittedName>
</protein>
<dbReference type="SUPFAM" id="SSF49899">
    <property type="entry name" value="Concanavalin A-like lectins/glucanases"/>
    <property type="match status" value="2"/>
</dbReference>
<dbReference type="VEuPathDB" id="TriTrypDB:TcIL3000.11.13980"/>
<sequence length="1634" mass="184063">MVLILAIEGDGESISRLESKGKRYQLTTYTGPTAVYYDTCCTPPGAHDVEAMRQDALAHGDAGSFFFMPFDGVMDNPVDDCGSNGSDEPDVLEVLMSDVGSRVASRENVTIVNRGVNAEKFLEKILRTIQKTVERSAENAMHIVADRIAKEKQMQRLLQLENEVNKSFVRDVVRTVSDGNINARVSIHLSSKLARSLRKLVKGPKFLVNRGGSKERFTVLTATHRGELIPPCTKGSCIGQLPFGDLAPRSGLSSAAGHLRRSTDMRSSRLSVRTRRRPTLIVLESLENDAEEPLQPLKGNGWGSTMEYFVFDGVSSFISLPGVPRLEDVIKSCKVDFWFKKTPGEGNSKGTIIHVDDGRLEVGQLFEISWVQKDDVTEGINIFIRDGTNRVLDCFVPLLVAQSQNTAAAFHHFVLHIQSLEESKLSCIFDGNIAQLTIIQQETPIFFNSWPHRLFVGGYLDEGNNIKDSFSGSICEVRFCTCEDDGCRALLRWPLMASEEEQQEMTRNIPPEQVITLKGLGKEESPPPSWAPHMDGNLVVNMGTLGVFGDLLYNWTVEIRFRTDVNNRIMSLFGVTDKQCRMQGLGIVFNAEPAFGKERLRFHEYNITLYLVDSMGACCSALLRGSEHTNFMDGQWHTLMWKCVDSETNAYAVKVDGVAQELVYLVREGPGKFLPFVDWVCLGGHNVRNYKVQHPFYGEISRCHISARGVPLVMLNMNEGPGAYVLQDSSGRCNHGLLINLKTNVVRRHDVTWYPHTEETHDEGQDTLGQDEVFIHENNAVSLAAVVFTCEFNQVGVAREVSYDILTGSAVELDVVERHICDSRPEWRTWRALPDSCFRQVENLVQFEEIVNNALSREKPIGHFMFVIRIGDCHITLLNLYGPVLPSDATYNRNMLRWQYAFAIAGTKGRRELMLNQMIDCVESVLLTDTLKPYTTSKLGPVSVSGKNIVTEDLISSLKSSGKPWLLCAVLHNYLLNAEFGSSLHIIHHLSTRASADEAASVALFNRRLHLATCGRAALIIQRNWRGFVGRTEAQRLYNEKLMQEQRVEEISLLRANPLVKAKEKLFALLITLHDVRASTIPPINDNLEDLSQLLTRQGYEVVHLSNPDRISIVKSISELDPNASSFVYVSGYGGRMEIRQPLLLSLHSLHISISEGGDRCRIEHERGSDFREIIQVFRETFPTPKTRRPRKKTAITMSKKALQEAEMAARQRDELFRWAVAEVEDEEAVLRAACESEYDTEVLMIVREIKIAIESTEEYERVYKQHAGEMELILSCENVFVNPYANTLYDVAEIIELLFRRQMSPVGLQRFVAFDLEPITPMSSGFACLASSTGTTLRFPYKPQQRRILTDILRKAFDGRVPRIPAHTKAAILRGGIETSESQRDWRSFAMYVLNQMKPVIDAKVHAAASLELDRELPFITELIPIRACVLDADARGRLNRERDSKEVSVIMRFAVGSTVVQPDMFSVFKNILTHGGPLKEITFKKTIYLVLTNHNNGIDGVDLSAVEGEVEKCRPLGCVLSIHVSVDAVGIRIDFKSDDPADRPTIMNWVNVIVMRCLLWHLRVNPLFGYHTLDVDHVAYLYELRCICSLRKFRRLQKQQHKEPTPIPYVRFLDCEIATAGEKAQQSTSLKM</sequence>
<organism evidence="1">
    <name type="scientific">Trypanosoma congolense (strain IL3000)</name>
    <dbReference type="NCBI Taxonomy" id="1068625"/>
    <lineage>
        <taxon>Eukaryota</taxon>
        <taxon>Discoba</taxon>
        <taxon>Euglenozoa</taxon>
        <taxon>Kinetoplastea</taxon>
        <taxon>Metakinetoplastina</taxon>
        <taxon>Trypanosomatida</taxon>
        <taxon>Trypanosomatidae</taxon>
        <taxon>Trypanosoma</taxon>
        <taxon>Nannomonas</taxon>
    </lineage>
</organism>
<dbReference type="PROSITE" id="PS50096">
    <property type="entry name" value="IQ"/>
    <property type="match status" value="1"/>
</dbReference>
<evidence type="ECO:0000313" key="1">
    <source>
        <dbReference type="EMBL" id="CCC95892.1"/>
    </source>
</evidence>
<dbReference type="InterPro" id="IPR013320">
    <property type="entry name" value="ConA-like_dom_sf"/>
</dbReference>
<reference evidence="1" key="1">
    <citation type="journal article" date="2012" name="Proc. Natl. Acad. Sci. U.S.A.">
        <title>Antigenic diversity is generated by distinct evolutionary mechanisms in African trypanosome species.</title>
        <authorList>
            <person name="Jackson A.P."/>
            <person name="Berry A."/>
            <person name="Aslett M."/>
            <person name="Allison H.C."/>
            <person name="Burton P."/>
            <person name="Vavrova-Anderson J."/>
            <person name="Brown R."/>
            <person name="Browne H."/>
            <person name="Corton N."/>
            <person name="Hauser H."/>
            <person name="Gamble J."/>
            <person name="Gilderthorp R."/>
            <person name="Marcello L."/>
            <person name="McQuillan J."/>
            <person name="Otto T.D."/>
            <person name="Quail M.A."/>
            <person name="Sanders M.J."/>
            <person name="van Tonder A."/>
            <person name="Ginger M.L."/>
            <person name="Field M.C."/>
            <person name="Barry J.D."/>
            <person name="Hertz-Fowler C."/>
            <person name="Berriman M."/>
        </authorList>
    </citation>
    <scope>NUCLEOTIDE SEQUENCE</scope>
    <source>
        <strain evidence="1">IL3000</strain>
    </source>
</reference>
<name>G0V2M0_TRYCI</name>
<gene>
    <name evidence="1" type="ORF">TCIL3000_11_13980</name>
</gene>
<proteinExistence type="predicted"/>
<accession>G0V2M0</accession>
<dbReference type="EMBL" id="HE575324">
    <property type="protein sequence ID" value="CCC95892.1"/>
    <property type="molecule type" value="Genomic_DNA"/>
</dbReference>